<evidence type="ECO:0000313" key="6">
    <source>
        <dbReference type="EMBL" id="WSE34081.1"/>
    </source>
</evidence>
<name>A0ABZ1II31_9PSEU</name>
<dbReference type="PANTHER" id="PTHR42847:SF4">
    <property type="entry name" value="ALKANESULFONATE MONOOXYGENASE-RELATED"/>
    <property type="match status" value="1"/>
</dbReference>
<dbReference type="PANTHER" id="PTHR42847">
    <property type="entry name" value="ALKANESULFONATE MONOOXYGENASE"/>
    <property type="match status" value="1"/>
</dbReference>
<keyword evidence="1" id="KW-0285">Flavoprotein</keyword>
<evidence type="ECO:0000259" key="5">
    <source>
        <dbReference type="Pfam" id="PF00296"/>
    </source>
</evidence>
<evidence type="ECO:0000313" key="7">
    <source>
        <dbReference type="Proteomes" id="UP001330812"/>
    </source>
</evidence>
<dbReference type="InterPro" id="IPR019923">
    <property type="entry name" value="Lucif-like_OxRdtase_MSMEG_2516"/>
</dbReference>
<reference evidence="6 7" key="1">
    <citation type="journal article" date="2015" name="Int. J. Syst. Evol. Microbiol.">
        <title>Amycolatopsis rhabdoformis sp. nov., an actinomycete isolated from a tropical forest soil.</title>
        <authorList>
            <person name="Souza W.R."/>
            <person name="Silva R.E."/>
            <person name="Goodfellow M."/>
            <person name="Busarakam K."/>
            <person name="Figueiro F.S."/>
            <person name="Ferreira D."/>
            <person name="Rodrigues-Filho E."/>
            <person name="Moraes L.A.B."/>
            <person name="Zucchi T.D."/>
        </authorList>
    </citation>
    <scope>NUCLEOTIDE SEQUENCE [LARGE SCALE GENOMIC DNA]</scope>
    <source>
        <strain evidence="6 7">NCIMB 14900</strain>
    </source>
</reference>
<dbReference type="NCBIfam" id="TIGR03621">
    <property type="entry name" value="F420_MSMEG_2516"/>
    <property type="match status" value="1"/>
</dbReference>
<keyword evidence="2" id="KW-0288">FMN</keyword>
<dbReference type="Pfam" id="PF00296">
    <property type="entry name" value="Bac_luciferase"/>
    <property type="match status" value="1"/>
</dbReference>
<dbReference type="RefSeq" id="WP_326836878.1">
    <property type="nucleotide sequence ID" value="NZ_CP142149.1"/>
</dbReference>
<dbReference type="InterPro" id="IPR011251">
    <property type="entry name" value="Luciferase-like_dom"/>
</dbReference>
<proteinExistence type="predicted"/>
<dbReference type="InterPro" id="IPR050172">
    <property type="entry name" value="SsuD_RutA_monooxygenase"/>
</dbReference>
<dbReference type="Gene3D" id="3.20.20.30">
    <property type="entry name" value="Luciferase-like domain"/>
    <property type="match status" value="1"/>
</dbReference>
<evidence type="ECO:0000256" key="4">
    <source>
        <dbReference type="ARBA" id="ARBA00023033"/>
    </source>
</evidence>
<feature type="domain" description="Luciferase-like" evidence="5">
    <location>
        <begin position="22"/>
        <end position="168"/>
    </location>
</feature>
<dbReference type="Proteomes" id="UP001330812">
    <property type="component" value="Chromosome"/>
</dbReference>
<dbReference type="InterPro" id="IPR036661">
    <property type="entry name" value="Luciferase-like_sf"/>
</dbReference>
<sequence>MTARPFRFGISLLSTGPRPTWQARARQVEDLGYDVLQVPDHLGMPAPFPALVAAADVTTTLRLGTYVLNAGFYRPALLARDVADTQALTGGRLELGLGAGYVEAEFTAAGLPFPRAGARIDHLAATVTELKTQFASAEHAPPLLLAGDGDRVLRLAAREADIIGFSAMSAARPDADPEQVLADRVAFARTAAGERFPTLELNLFASTVSVGTDPDFTLVRQVAPGLSDARIRALPGVLVGSAHEIAEKLLRYRENHGITYLSVLEPALTEFAEVIKLLR</sequence>
<dbReference type="SUPFAM" id="SSF51679">
    <property type="entry name" value="Bacterial luciferase-like"/>
    <property type="match status" value="1"/>
</dbReference>
<accession>A0ABZ1II31</accession>
<protein>
    <submittedName>
        <fullName evidence="6">TIGR03621 family F420-dependent LLM class oxidoreductase</fullName>
    </submittedName>
</protein>
<dbReference type="EMBL" id="CP142149">
    <property type="protein sequence ID" value="WSE34081.1"/>
    <property type="molecule type" value="Genomic_DNA"/>
</dbReference>
<gene>
    <name evidence="6" type="ORF">VSH64_18590</name>
</gene>
<organism evidence="6 7">
    <name type="scientific">Amycolatopsis rhabdoformis</name>
    <dbReference type="NCBI Taxonomy" id="1448059"/>
    <lineage>
        <taxon>Bacteria</taxon>
        <taxon>Bacillati</taxon>
        <taxon>Actinomycetota</taxon>
        <taxon>Actinomycetes</taxon>
        <taxon>Pseudonocardiales</taxon>
        <taxon>Pseudonocardiaceae</taxon>
        <taxon>Amycolatopsis</taxon>
    </lineage>
</organism>
<evidence type="ECO:0000256" key="1">
    <source>
        <dbReference type="ARBA" id="ARBA00022630"/>
    </source>
</evidence>
<keyword evidence="3" id="KW-0560">Oxidoreductase</keyword>
<evidence type="ECO:0000256" key="2">
    <source>
        <dbReference type="ARBA" id="ARBA00022643"/>
    </source>
</evidence>
<evidence type="ECO:0000256" key="3">
    <source>
        <dbReference type="ARBA" id="ARBA00023002"/>
    </source>
</evidence>
<keyword evidence="4" id="KW-0503">Monooxygenase</keyword>
<keyword evidence="7" id="KW-1185">Reference proteome</keyword>